<accession>A0ACC1X7X6</accession>
<evidence type="ECO:0000313" key="2">
    <source>
        <dbReference type="Proteomes" id="UP001164539"/>
    </source>
</evidence>
<evidence type="ECO:0000313" key="1">
    <source>
        <dbReference type="EMBL" id="KAJ4707432.1"/>
    </source>
</evidence>
<name>A0ACC1X7X6_MELAZ</name>
<keyword evidence="2" id="KW-1185">Reference proteome</keyword>
<gene>
    <name evidence="1" type="ORF">OWV82_020955</name>
</gene>
<proteinExistence type="predicted"/>
<reference evidence="1 2" key="1">
    <citation type="journal article" date="2023" name="Science">
        <title>Complex scaffold remodeling in plant triterpene biosynthesis.</title>
        <authorList>
            <person name="De La Pena R."/>
            <person name="Hodgson H."/>
            <person name="Liu J.C."/>
            <person name="Stephenson M.J."/>
            <person name="Martin A.C."/>
            <person name="Owen C."/>
            <person name="Harkess A."/>
            <person name="Leebens-Mack J."/>
            <person name="Jimenez L.E."/>
            <person name="Osbourn A."/>
            <person name="Sattely E.S."/>
        </authorList>
    </citation>
    <scope>NUCLEOTIDE SEQUENCE [LARGE SCALE GENOMIC DNA]</scope>
    <source>
        <strain evidence="2">cv. JPN11</strain>
        <tissue evidence="1">Leaf</tissue>
    </source>
</reference>
<comment type="caution">
    <text evidence="1">The sequence shown here is derived from an EMBL/GenBank/DDBJ whole genome shotgun (WGS) entry which is preliminary data.</text>
</comment>
<protein>
    <submittedName>
        <fullName evidence="1">Uncharacterized protein</fullName>
    </submittedName>
</protein>
<dbReference type="Proteomes" id="UP001164539">
    <property type="component" value="Chromosome 11"/>
</dbReference>
<dbReference type="EMBL" id="CM051404">
    <property type="protein sequence ID" value="KAJ4707432.1"/>
    <property type="molecule type" value="Genomic_DNA"/>
</dbReference>
<organism evidence="1 2">
    <name type="scientific">Melia azedarach</name>
    <name type="common">Chinaberry tree</name>
    <dbReference type="NCBI Taxonomy" id="155640"/>
    <lineage>
        <taxon>Eukaryota</taxon>
        <taxon>Viridiplantae</taxon>
        <taxon>Streptophyta</taxon>
        <taxon>Embryophyta</taxon>
        <taxon>Tracheophyta</taxon>
        <taxon>Spermatophyta</taxon>
        <taxon>Magnoliopsida</taxon>
        <taxon>eudicotyledons</taxon>
        <taxon>Gunneridae</taxon>
        <taxon>Pentapetalae</taxon>
        <taxon>rosids</taxon>
        <taxon>malvids</taxon>
        <taxon>Sapindales</taxon>
        <taxon>Meliaceae</taxon>
        <taxon>Melia</taxon>
    </lineage>
</organism>
<sequence length="70" mass="8238">MVCELMYIFISEIVTARTERFFNSEEWISKFIVKCSEMLTIINCNKECKYSAWYETILGDGNDDGFCPFL</sequence>